<name>A0ABP4WBD6_9MICO</name>
<dbReference type="Gene3D" id="3.30.70.1280">
    <property type="entry name" value="SP0830-like domains"/>
    <property type="match status" value="1"/>
</dbReference>
<protein>
    <submittedName>
        <fullName evidence="1">DUF1697 domain-containing protein</fullName>
    </submittedName>
</protein>
<evidence type="ECO:0000313" key="2">
    <source>
        <dbReference type="Proteomes" id="UP001501475"/>
    </source>
</evidence>
<accession>A0ABP4WBD6</accession>
<dbReference type="PANTHER" id="PTHR36439:SF1">
    <property type="entry name" value="DUF1697 DOMAIN-CONTAINING PROTEIN"/>
    <property type="match status" value="1"/>
</dbReference>
<dbReference type="Pfam" id="PF08002">
    <property type="entry name" value="DUF1697"/>
    <property type="match status" value="1"/>
</dbReference>
<keyword evidence="2" id="KW-1185">Reference proteome</keyword>
<dbReference type="EMBL" id="BAAAPN010000023">
    <property type="protein sequence ID" value="GAA1750690.1"/>
    <property type="molecule type" value="Genomic_DNA"/>
</dbReference>
<reference evidence="2" key="1">
    <citation type="journal article" date="2019" name="Int. J. Syst. Evol. Microbiol.">
        <title>The Global Catalogue of Microorganisms (GCM) 10K type strain sequencing project: providing services to taxonomists for standard genome sequencing and annotation.</title>
        <authorList>
            <consortium name="The Broad Institute Genomics Platform"/>
            <consortium name="The Broad Institute Genome Sequencing Center for Infectious Disease"/>
            <person name="Wu L."/>
            <person name="Ma J."/>
        </authorList>
    </citation>
    <scope>NUCLEOTIDE SEQUENCE [LARGE SCALE GENOMIC DNA]</scope>
    <source>
        <strain evidence="2">JCM 15591</strain>
    </source>
</reference>
<organism evidence="1 2">
    <name type="scientific">Nostocoides vanveenii</name>
    <dbReference type="NCBI Taxonomy" id="330835"/>
    <lineage>
        <taxon>Bacteria</taxon>
        <taxon>Bacillati</taxon>
        <taxon>Actinomycetota</taxon>
        <taxon>Actinomycetes</taxon>
        <taxon>Micrococcales</taxon>
        <taxon>Intrasporangiaceae</taxon>
        <taxon>Nostocoides</taxon>
    </lineage>
</organism>
<dbReference type="InterPro" id="IPR012545">
    <property type="entry name" value="DUF1697"/>
</dbReference>
<gene>
    <name evidence="1" type="ORF">GCM10009810_08850</name>
</gene>
<dbReference type="PANTHER" id="PTHR36439">
    <property type="entry name" value="BLL4334 PROTEIN"/>
    <property type="match status" value="1"/>
</dbReference>
<dbReference type="SUPFAM" id="SSF160379">
    <property type="entry name" value="SP0830-like"/>
    <property type="match status" value="1"/>
</dbReference>
<sequence>MRKNARVSRWVALLRAVNVGARTYPMAQVRAALTTAGYADVETHIQTGNICLSAPARSGPKLESALEAVFAADRGFRVATFVLRPADVAELADATAQLSGLHRPEFGHYVSVLRSAPDPTLVDRLEDLRRPGELVVVRGRAVHLLYDVPYHQAKTSNATIEAVTGAEATNRNARVIGQLAAKWGHG</sequence>
<evidence type="ECO:0000313" key="1">
    <source>
        <dbReference type="EMBL" id="GAA1750690.1"/>
    </source>
</evidence>
<comment type="caution">
    <text evidence="1">The sequence shown here is derived from an EMBL/GenBank/DDBJ whole genome shotgun (WGS) entry which is preliminary data.</text>
</comment>
<dbReference type="Proteomes" id="UP001501475">
    <property type="component" value="Unassembled WGS sequence"/>
</dbReference>
<proteinExistence type="predicted"/>